<dbReference type="Pfam" id="PF05714">
    <property type="entry name" value="PFam54_60"/>
    <property type="match status" value="1"/>
</dbReference>
<geneLocation type="plasmid" evidence="4 5">
    <name>VS116_lp54</name>
</geneLocation>
<dbReference type="OrthoDB" id="352901at2"/>
<dbReference type="Proteomes" id="UP000006163">
    <property type="component" value="Plasmid VS116_lp54"/>
</dbReference>
<proteinExistence type="predicted"/>
<accession>C0R8A6</accession>
<keyword evidence="3" id="KW-1133">Transmembrane helix</keyword>
<dbReference type="InterPro" id="IPR008421">
    <property type="entry name" value="Borrelia_lipoprotein_PFam54/60"/>
</dbReference>
<name>C0R8A6_BORVA</name>
<evidence type="ECO:0000313" key="5">
    <source>
        <dbReference type="Proteomes" id="UP000006163"/>
    </source>
</evidence>
<gene>
    <name evidence="4" type="ORF">BVAVS116_A0065</name>
</gene>
<feature type="compositionally biased region" description="Low complexity" evidence="2">
    <location>
        <begin position="61"/>
        <end position="71"/>
    </location>
</feature>
<keyword evidence="1" id="KW-0175">Coiled coil</keyword>
<feature type="region of interest" description="Disordered" evidence="2">
    <location>
        <begin position="32"/>
        <end position="75"/>
    </location>
</feature>
<evidence type="ECO:0000256" key="1">
    <source>
        <dbReference type="SAM" id="Coils"/>
    </source>
</evidence>
<organism evidence="4 5">
    <name type="scientific">Borreliella valaisiana VS116</name>
    <dbReference type="NCBI Taxonomy" id="445987"/>
    <lineage>
        <taxon>Bacteria</taxon>
        <taxon>Pseudomonadati</taxon>
        <taxon>Spirochaetota</taxon>
        <taxon>Spirochaetia</taxon>
        <taxon>Spirochaetales</taxon>
        <taxon>Borreliaceae</taxon>
        <taxon>Borreliella</taxon>
    </lineage>
</organism>
<keyword evidence="5" id="KW-1185">Reference proteome</keyword>
<evidence type="ECO:0000313" key="4">
    <source>
        <dbReference type="EMBL" id="ACN52642.1"/>
    </source>
</evidence>
<keyword evidence="4" id="KW-0614">Plasmid</keyword>
<feature type="coiled-coil region" evidence="1">
    <location>
        <begin position="77"/>
        <end position="115"/>
    </location>
</feature>
<dbReference type="NCBIfam" id="NF033729">
    <property type="entry name" value="borfam54_2"/>
    <property type="match status" value="1"/>
</dbReference>
<dbReference type="EMBL" id="CP001433">
    <property type="protein sequence ID" value="ACN52642.1"/>
    <property type="molecule type" value="Genomic_DNA"/>
</dbReference>
<keyword evidence="3" id="KW-0472">Membrane</keyword>
<reference evidence="4 5" key="1">
    <citation type="journal article" date="2012" name="J. Bacteriol.">
        <title>Whole-Genome Sequences of Borrelia bissettii, Borrelia valaisiana, and Borrelia spielmanii.</title>
        <authorList>
            <person name="Schutzer S.E."/>
            <person name="Fraser-Liggett C.M."/>
            <person name="Qiu W.G."/>
            <person name="Kraiczy P."/>
            <person name="Mongodin E.F."/>
            <person name="Dunn J.J."/>
            <person name="Luft B.J."/>
            <person name="Casjens S.R."/>
        </authorList>
    </citation>
    <scope>NUCLEOTIDE SEQUENCE [LARGE SCALE GENOMIC DNA]</scope>
    <source>
        <strain evidence="4 5">VS116</strain>
        <plasmid evidence="4">VS116_lp54</plasmid>
    </source>
</reference>
<keyword evidence="3" id="KW-0812">Transmembrane</keyword>
<dbReference type="RefSeq" id="WP_012665699.1">
    <property type="nucleotide sequence ID" value="NC_012177.1"/>
</dbReference>
<feature type="transmembrane region" description="Helical" evidence="3">
    <location>
        <begin position="12"/>
        <end position="31"/>
    </location>
</feature>
<protein>
    <submittedName>
        <fullName evidence="4">Crasp-1 outer surface protein</fullName>
    </submittedName>
</protein>
<evidence type="ECO:0000256" key="2">
    <source>
        <dbReference type="SAM" id="MobiDB-lite"/>
    </source>
</evidence>
<dbReference type="AlphaFoldDB" id="C0R8A6"/>
<dbReference type="HOGENOM" id="CLU_080351_1_0_12"/>
<feature type="compositionally biased region" description="Basic and acidic residues" evidence="2">
    <location>
        <begin position="40"/>
        <end position="60"/>
    </location>
</feature>
<dbReference type="GeneID" id="63641714"/>
<evidence type="ECO:0000256" key="3">
    <source>
        <dbReference type="SAM" id="Phobius"/>
    </source>
</evidence>
<sequence>MTNTKLNIIKLNIITAILTLICISCAPINTINPKETSNTNKKETSNTNKKETINTNKKENNQNFENKSGESGESENLEHLYQEYQDLKIEIEKYKEDEASQLKAIKNHLEKQKNKETEGIAKVDAEIAKTDTQSDFLKTFTADTSYDHRDKDLLAIKRIIYSSLYYNATRVKTLTRILEKLHAHDEHNIIVTRLLYPIALGIQLQLESCLENITKDELHLPIQQDSENLLEFAKAGLKEKDDFGKALNKTINDYNRNSGEIKTDIEKLANYMNEQFPDYDFKK</sequence>
<dbReference type="Gene3D" id="1.10.3160.10">
    <property type="entry name" value="Bbcrasp-1"/>
    <property type="match status" value="1"/>
</dbReference>